<evidence type="ECO:0008006" key="3">
    <source>
        <dbReference type="Google" id="ProtNLM"/>
    </source>
</evidence>
<name>A0A1S8RDD5_CLOBE</name>
<dbReference type="EMBL" id="LZZI01000287">
    <property type="protein sequence ID" value="OOM51181.1"/>
    <property type="molecule type" value="Genomic_DNA"/>
</dbReference>
<dbReference type="Proteomes" id="UP000190973">
    <property type="component" value="Unassembled WGS sequence"/>
</dbReference>
<proteinExistence type="predicted"/>
<accession>A0A1S8RDD5</accession>
<comment type="caution">
    <text evidence="1">The sequence shown here is derived from an EMBL/GenBank/DDBJ whole genome shotgun (WGS) entry which is preliminary data.</text>
</comment>
<dbReference type="Pfam" id="PF07900">
    <property type="entry name" value="DUF1670"/>
    <property type="match status" value="1"/>
</dbReference>
<evidence type="ECO:0000313" key="1">
    <source>
        <dbReference type="EMBL" id="OOM51181.1"/>
    </source>
</evidence>
<protein>
    <recommendedName>
        <fullName evidence="3">DUF1670 domain-containing protein</fullName>
    </recommendedName>
</protein>
<dbReference type="RefSeq" id="WP_176121899.1">
    <property type="nucleotide sequence ID" value="NZ_CP107022.1"/>
</dbReference>
<gene>
    <name evidence="1" type="ORF">CLBCK_50820</name>
</gene>
<dbReference type="InterPro" id="IPR012872">
    <property type="entry name" value="DUF1670"/>
</dbReference>
<sequence length="266" mass="31073">MGMMAVERMESKNPYQGLFNELKEEYGLSPIEAKALVKRVELFKEEMSSGVRDHNQIVRQVVVNGEPAGKRIRDCRLIPVTLTMNFNGEEKVEQKNGLSYLKKMKVHQLAWEAYEQGGLLSYEDIESILGISISTIKRYIKQYRIEGVVVPTRGQIEDIGPGITHKEKIIELLVKGYTYSEVMIQTAHTEASVENYEKKFVRIAYFHREGKNKLLIRTLTGYSEYLIDSYIELYTKYSQEYPDSLNKMLERFHRYIDCEQEKNFRN</sequence>
<organism evidence="1 2">
    <name type="scientific">Clostridium beijerinckii</name>
    <name type="common">Clostridium MP</name>
    <dbReference type="NCBI Taxonomy" id="1520"/>
    <lineage>
        <taxon>Bacteria</taxon>
        <taxon>Bacillati</taxon>
        <taxon>Bacillota</taxon>
        <taxon>Clostridia</taxon>
        <taxon>Eubacteriales</taxon>
        <taxon>Clostridiaceae</taxon>
        <taxon>Clostridium</taxon>
    </lineage>
</organism>
<dbReference type="AlphaFoldDB" id="A0A1S8RDD5"/>
<evidence type="ECO:0000313" key="2">
    <source>
        <dbReference type="Proteomes" id="UP000190973"/>
    </source>
</evidence>
<reference evidence="1 2" key="1">
    <citation type="submission" date="2016-05" db="EMBL/GenBank/DDBJ databases">
        <title>Microbial solvent formation.</title>
        <authorList>
            <person name="Poehlein A."/>
            <person name="Montoya Solano J.D."/>
            <person name="Flitsch S."/>
            <person name="Krabben P."/>
            <person name="Duerre P."/>
            <person name="Daniel R."/>
        </authorList>
    </citation>
    <scope>NUCLEOTIDE SEQUENCE [LARGE SCALE GENOMIC DNA]</scope>
    <source>
        <strain evidence="1 2">DSM 53</strain>
    </source>
</reference>